<feature type="transmembrane region" description="Helical" evidence="1">
    <location>
        <begin position="43"/>
        <end position="64"/>
    </location>
</feature>
<dbReference type="EMBL" id="AAGUYM010000049">
    <property type="protein sequence ID" value="EBS2696017.1"/>
    <property type="molecule type" value="Genomic_DNA"/>
</dbReference>
<dbReference type="Proteomes" id="UP000839726">
    <property type="component" value="Unassembled WGS sequence"/>
</dbReference>
<organism evidence="2">
    <name type="scientific">Salmonella newport</name>
    <dbReference type="NCBI Taxonomy" id="108619"/>
    <lineage>
        <taxon>Bacteria</taxon>
        <taxon>Pseudomonadati</taxon>
        <taxon>Pseudomonadota</taxon>
        <taxon>Gammaproteobacteria</taxon>
        <taxon>Enterobacterales</taxon>
        <taxon>Enterobacteriaceae</taxon>
        <taxon>Salmonella</taxon>
    </lineage>
</organism>
<dbReference type="RefSeq" id="WP_015386363.1">
    <property type="nucleotide sequence ID" value="NZ_MZCY01000004.1"/>
</dbReference>
<proteinExistence type="predicted"/>
<keyword evidence="1" id="KW-0472">Membrane</keyword>
<evidence type="ECO:0000256" key="1">
    <source>
        <dbReference type="SAM" id="Phobius"/>
    </source>
</evidence>
<feature type="transmembrane region" description="Helical" evidence="1">
    <location>
        <begin position="12"/>
        <end position="31"/>
    </location>
</feature>
<keyword evidence="1" id="KW-1133">Transmembrane helix</keyword>
<reference evidence="2" key="1">
    <citation type="submission" date="2018-07" db="EMBL/GenBank/DDBJ databases">
        <authorList>
            <person name="Ashton P.M."/>
            <person name="Dallman T."/>
            <person name="Nair S."/>
            <person name="De Pinna E."/>
            <person name="Peters T."/>
            <person name="Grant K."/>
        </authorList>
    </citation>
    <scope>NUCLEOTIDE SEQUENCE [LARGE SCALE GENOMIC DNA]</scope>
    <source>
        <strain evidence="2">436933</strain>
    </source>
</reference>
<protein>
    <submittedName>
        <fullName evidence="2">Uncharacterized protein</fullName>
    </submittedName>
</protein>
<gene>
    <name evidence="2" type="ORF">DRY71_25410</name>
</gene>
<name>A0A5U9KXM7_SALNE</name>
<keyword evidence="1" id="KW-0812">Transmembrane</keyword>
<evidence type="ECO:0000313" key="2">
    <source>
        <dbReference type="EMBL" id="EBS2696017.1"/>
    </source>
</evidence>
<comment type="caution">
    <text evidence="2">The sequence shown here is derived from an EMBL/GenBank/DDBJ whole genome shotgun (WGS) entry which is preliminary data.</text>
</comment>
<sequence>MPEQKKTSGKAVGVTGGGGVGLFLIKLASFITDPTWKDLYIASIPMVSILLSEVFTFAWTIYAVDPQEIKLKRRLKALKKQAEAVLNAPSPPVSPEMREKAQARYDVICGIEMGIYPLSIVNTLDGKASPAAQTQDVE</sequence>
<dbReference type="AlphaFoldDB" id="A0A5U9KXM7"/>
<accession>A0A5U9KXM7</accession>